<dbReference type="AlphaFoldDB" id="A0AAD1Z0Y9"/>
<feature type="coiled-coil region" evidence="1">
    <location>
        <begin position="7"/>
        <end position="37"/>
    </location>
</feature>
<keyword evidence="4" id="KW-1185">Reference proteome</keyword>
<gene>
    <name evidence="3" type="ORF">FPE_LOCUS8358</name>
</gene>
<proteinExistence type="predicted"/>
<name>A0AAD1Z0Y9_9LAMI</name>
<organism evidence="3 4">
    <name type="scientific">Fraxinus pennsylvanica</name>
    <dbReference type="NCBI Taxonomy" id="56036"/>
    <lineage>
        <taxon>Eukaryota</taxon>
        <taxon>Viridiplantae</taxon>
        <taxon>Streptophyta</taxon>
        <taxon>Embryophyta</taxon>
        <taxon>Tracheophyta</taxon>
        <taxon>Spermatophyta</taxon>
        <taxon>Magnoliopsida</taxon>
        <taxon>eudicotyledons</taxon>
        <taxon>Gunneridae</taxon>
        <taxon>Pentapetalae</taxon>
        <taxon>asterids</taxon>
        <taxon>lamiids</taxon>
        <taxon>Lamiales</taxon>
        <taxon>Oleaceae</taxon>
        <taxon>Oleeae</taxon>
        <taxon>Fraxinus</taxon>
    </lineage>
</organism>
<accession>A0AAD1Z0Y9</accession>
<evidence type="ECO:0000256" key="2">
    <source>
        <dbReference type="SAM" id="MobiDB-lite"/>
    </source>
</evidence>
<keyword evidence="1" id="KW-0175">Coiled coil</keyword>
<evidence type="ECO:0000313" key="3">
    <source>
        <dbReference type="EMBL" id="CAI9760928.1"/>
    </source>
</evidence>
<sequence length="210" mass="23468">MAEGTRFSQLSEVVTHLKNENAEMKEAQTRQQTLLEELVKQVGNLANNYTTISNTIATIPDKQSHPHHSNPSSSQNLEMPIEYNAGRENKAADALSRMGNVEQTINAVTLTKLETPWIDRVKKAYPADELLQGLLRQLQDGTLSDHKFQLWQGIKSRLQGTRVGTGRCREETQRGEMGVAELNEAPVKGDAERRTSPRVGRTAHRENDVA</sequence>
<feature type="region of interest" description="Disordered" evidence="2">
    <location>
        <begin position="170"/>
        <end position="210"/>
    </location>
</feature>
<protein>
    <submittedName>
        <fullName evidence="3">Uncharacterized protein</fullName>
    </submittedName>
</protein>
<dbReference type="Proteomes" id="UP000834106">
    <property type="component" value="Chromosome 5"/>
</dbReference>
<evidence type="ECO:0000313" key="4">
    <source>
        <dbReference type="Proteomes" id="UP000834106"/>
    </source>
</evidence>
<reference evidence="3" key="1">
    <citation type="submission" date="2023-05" db="EMBL/GenBank/DDBJ databases">
        <authorList>
            <person name="Huff M."/>
        </authorList>
    </citation>
    <scope>NUCLEOTIDE SEQUENCE</scope>
</reference>
<dbReference type="EMBL" id="OU503040">
    <property type="protein sequence ID" value="CAI9760928.1"/>
    <property type="molecule type" value="Genomic_DNA"/>
</dbReference>
<evidence type="ECO:0000256" key="1">
    <source>
        <dbReference type="SAM" id="Coils"/>
    </source>
</evidence>